<protein>
    <recommendedName>
        <fullName evidence="3">Exo-alpha-sialidase</fullName>
    </recommendedName>
</protein>
<keyword evidence="2" id="KW-1185">Reference proteome</keyword>
<dbReference type="EMBL" id="BAAAEW010000003">
    <property type="protein sequence ID" value="GAA0741714.1"/>
    <property type="molecule type" value="Genomic_DNA"/>
</dbReference>
<organism evidence="1 2">
    <name type="scientific">Ideonella azotifigens</name>
    <dbReference type="NCBI Taxonomy" id="513160"/>
    <lineage>
        <taxon>Bacteria</taxon>
        <taxon>Pseudomonadati</taxon>
        <taxon>Pseudomonadota</taxon>
        <taxon>Betaproteobacteria</taxon>
        <taxon>Burkholderiales</taxon>
        <taxon>Sphaerotilaceae</taxon>
        <taxon>Ideonella</taxon>
    </lineage>
</organism>
<accession>A0ABP3USI1</accession>
<evidence type="ECO:0008006" key="3">
    <source>
        <dbReference type="Google" id="ProtNLM"/>
    </source>
</evidence>
<dbReference type="SUPFAM" id="SSF50939">
    <property type="entry name" value="Sialidases"/>
    <property type="match status" value="1"/>
</dbReference>
<dbReference type="InterPro" id="IPR036278">
    <property type="entry name" value="Sialidase_sf"/>
</dbReference>
<dbReference type="Proteomes" id="UP001500279">
    <property type="component" value="Unassembled WGS sequence"/>
</dbReference>
<dbReference type="SUPFAM" id="SSF110296">
    <property type="entry name" value="Oligoxyloglucan reducing end-specific cellobiohydrolase"/>
    <property type="match status" value="1"/>
</dbReference>
<proteinExistence type="predicted"/>
<comment type="caution">
    <text evidence="1">The sequence shown here is derived from an EMBL/GenBank/DDBJ whole genome shotgun (WGS) entry which is preliminary data.</text>
</comment>
<evidence type="ECO:0000313" key="2">
    <source>
        <dbReference type="Proteomes" id="UP001500279"/>
    </source>
</evidence>
<gene>
    <name evidence="1" type="ORF">GCM10009107_04550</name>
</gene>
<reference evidence="2" key="1">
    <citation type="journal article" date="2019" name="Int. J. Syst. Evol. Microbiol.">
        <title>The Global Catalogue of Microorganisms (GCM) 10K type strain sequencing project: providing services to taxonomists for standard genome sequencing and annotation.</title>
        <authorList>
            <consortium name="The Broad Institute Genomics Platform"/>
            <consortium name="The Broad Institute Genome Sequencing Center for Infectious Disease"/>
            <person name="Wu L."/>
            <person name="Ma J."/>
        </authorList>
    </citation>
    <scope>NUCLEOTIDE SEQUENCE [LARGE SCALE GENOMIC DNA]</scope>
    <source>
        <strain evidence="2">JCM 15503</strain>
    </source>
</reference>
<sequence>MAAQAGTTTSTVTSLTSLSQRMISYRHQEHSWQTADGGIHVLINHTKQSGNNSLTLYSSHDAGATWQQQQVLNGTGASNVSDGYYDSATSSLSVIYDTVGGDIRFVTFPYDSSKRSFAAGAIQTLPRGSATTSGANPSFVTDTKGNTWAAFVETDSADGKSVIVLHLRKPGKTKWNNTGLQFGPKDATAPAPQVKRSARLVLTPAGVGMVFTVHETMYWSERPVKGDAGTPWSAAQTLYTSPNPPDSEPVSSHFNTALDGKGYIHLAFADGGALMYMRYDAKSLAWSPYATLVPASAGAQITYPQMVWQGNQNIAIISNYGEMARIYQATDRGTSAAAGDTGDFACTDRFQHTPTSQTGGLQDYTLPRLEAPSNASLFQPVPVFQQFIDYTNGYAQQRALFNSFSQSGTPGCKN</sequence>
<name>A0ABP3USI1_9BURK</name>
<evidence type="ECO:0000313" key="1">
    <source>
        <dbReference type="EMBL" id="GAA0741714.1"/>
    </source>
</evidence>